<evidence type="ECO:0000256" key="17">
    <source>
        <dbReference type="SAM" id="Phobius"/>
    </source>
</evidence>
<dbReference type="InterPro" id="IPR017441">
    <property type="entry name" value="Protein_kinase_ATP_BS"/>
</dbReference>
<keyword evidence="13 17" id="KW-0472">Membrane</keyword>
<evidence type="ECO:0000313" key="20">
    <source>
        <dbReference type="Proteomes" id="UP000237000"/>
    </source>
</evidence>
<keyword evidence="4" id="KW-0433">Leucine-rich repeat</keyword>
<sequence>MPYSFNQWTEFTSQLDVNPGNNYQPPSAVMNTAAIPIEEDSPIQFYWTSPDPSTIFYVYMYFAELQQLKANESRAFNITLNGDLFYGPFVPDLLNVTTVFSPRGVSGGNITFSMVRLESSTLPPIFNAIEIYTLVDFSRSETEQQDVDAIMKIKSTYGVKKNWEGDPCLPMDYLWKGLNCSFDRDAPRITYLNLSSSGLTGEIASYISKLTLLQSLDLSNNSLTGSVPHFLTQLPNLRALNLERNKLTGSVPAELIEKSEKGSLSLSVGENLNLCASHSCETEKIKKKKKNVLIPVLASIGVVILLLIAVAIFVGIKWRRPESKDTDSLESKKRQFAYSEVLKITNNFAKILGKGGFGTVYHGFIDESTEVAVKMLSPPSVNDSQHSQTEEQERMQNYFYQQFQAEVKLLMRVHHGNLTSLVGYCNEANNKALIYEFMANGDLDSHLSGGENANVLSWEERLRIARDAAQGLEYLHSGCKPPIVHRDVKTSNILLTQNFQAKIADFGLSKVFPTDVGASHVSTIVAGTPGYLDPEYDSLLFLAL</sequence>
<dbReference type="FunFam" id="3.80.10.10:FF:000129">
    <property type="entry name" value="Leucine-rich repeat receptor-like kinase"/>
    <property type="match status" value="1"/>
</dbReference>
<proteinExistence type="predicted"/>
<dbReference type="GO" id="GO:0016020">
    <property type="term" value="C:membrane"/>
    <property type="evidence" value="ECO:0007669"/>
    <property type="project" value="UniProtKB-SubCell"/>
</dbReference>
<dbReference type="Pfam" id="PF12819">
    <property type="entry name" value="Malectin_like"/>
    <property type="match status" value="1"/>
</dbReference>
<dbReference type="GO" id="GO:0005524">
    <property type="term" value="F:ATP binding"/>
    <property type="evidence" value="ECO:0007669"/>
    <property type="project" value="UniProtKB-UniRule"/>
</dbReference>
<keyword evidence="7" id="KW-0732">Signal</keyword>
<dbReference type="PANTHER" id="PTHR45631">
    <property type="entry name" value="OS07G0107800 PROTEIN-RELATED"/>
    <property type="match status" value="1"/>
</dbReference>
<keyword evidence="12 17" id="KW-1133">Transmembrane helix</keyword>
<evidence type="ECO:0000256" key="13">
    <source>
        <dbReference type="ARBA" id="ARBA00023136"/>
    </source>
</evidence>
<evidence type="ECO:0000256" key="11">
    <source>
        <dbReference type="ARBA" id="ARBA00022840"/>
    </source>
</evidence>
<keyword evidence="5" id="KW-0808">Transferase</keyword>
<dbReference type="InterPro" id="IPR032675">
    <property type="entry name" value="LRR_dom_sf"/>
</dbReference>
<dbReference type="Gene3D" id="3.30.200.20">
    <property type="entry name" value="Phosphorylase Kinase, domain 1"/>
    <property type="match status" value="1"/>
</dbReference>
<comment type="catalytic activity">
    <reaction evidence="15">
        <text>L-seryl-[protein] + ATP = O-phospho-L-seryl-[protein] + ADP + H(+)</text>
        <dbReference type="Rhea" id="RHEA:17989"/>
        <dbReference type="Rhea" id="RHEA-COMP:9863"/>
        <dbReference type="Rhea" id="RHEA-COMP:11604"/>
        <dbReference type="ChEBI" id="CHEBI:15378"/>
        <dbReference type="ChEBI" id="CHEBI:29999"/>
        <dbReference type="ChEBI" id="CHEBI:30616"/>
        <dbReference type="ChEBI" id="CHEBI:83421"/>
        <dbReference type="ChEBI" id="CHEBI:456216"/>
        <dbReference type="EC" id="2.7.11.1"/>
    </reaction>
</comment>
<keyword evidence="3 19" id="KW-0723">Serine/threonine-protein kinase</keyword>
<comment type="catalytic activity">
    <reaction evidence="14">
        <text>L-threonyl-[protein] + ATP = O-phospho-L-threonyl-[protein] + ADP + H(+)</text>
        <dbReference type="Rhea" id="RHEA:46608"/>
        <dbReference type="Rhea" id="RHEA-COMP:11060"/>
        <dbReference type="Rhea" id="RHEA-COMP:11605"/>
        <dbReference type="ChEBI" id="CHEBI:15378"/>
        <dbReference type="ChEBI" id="CHEBI:30013"/>
        <dbReference type="ChEBI" id="CHEBI:30616"/>
        <dbReference type="ChEBI" id="CHEBI:61977"/>
        <dbReference type="ChEBI" id="CHEBI:456216"/>
        <dbReference type="EC" id="2.7.11.1"/>
    </reaction>
</comment>
<dbReference type="EMBL" id="JXTC01000479">
    <property type="protein sequence ID" value="PON51012.1"/>
    <property type="molecule type" value="Genomic_DNA"/>
</dbReference>
<dbReference type="AlphaFoldDB" id="A0A2P5BQC7"/>
<evidence type="ECO:0000256" key="14">
    <source>
        <dbReference type="ARBA" id="ARBA00047899"/>
    </source>
</evidence>
<dbReference type="InterPro" id="IPR001611">
    <property type="entry name" value="Leu-rich_rpt"/>
</dbReference>
<comment type="caution">
    <text evidence="19">The sequence shown here is derived from an EMBL/GenBank/DDBJ whole genome shotgun (WGS) entry which is preliminary data.</text>
</comment>
<evidence type="ECO:0000256" key="3">
    <source>
        <dbReference type="ARBA" id="ARBA00022527"/>
    </source>
</evidence>
<dbReference type="PROSITE" id="PS00108">
    <property type="entry name" value="PROTEIN_KINASE_ST"/>
    <property type="match status" value="1"/>
</dbReference>
<accession>A0A2P5BQC7</accession>
<evidence type="ECO:0000256" key="16">
    <source>
        <dbReference type="PROSITE-ProRule" id="PRU10141"/>
    </source>
</evidence>
<evidence type="ECO:0000256" key="12">
    <source>
        <dbReference type="ARBA" id="ARBA00022989"/>
    </source>
</evidence>
<keyword evidence="11 16" id="KW-0067">ATP-binding</keyword>
<dbReference type="PRINTS" id="PR00019">
    <property type="entry name" value="LEURICHRPT"/>
</dbReference>
<protein>
    <recommendedName>
        <fullName evidence="2">non-specific serine/threonine protein kinase</fullName>
        <ecNumber evidence="2">2.7.11.1</ecNumber>
    </recommendedName>
</protein>
<reference evidence="20" key="1">
    <citation type="submission" date="2016-06" db="EMBL/GenBank/DDBJ databases">
        <title>Parallel loss of symbiosis genes in relatives of nitrogen-fixing non-legume Parasponia.</title>
        <authorList>
            <person name="Van Velzen R."/>
            <person name="Holmer R."/>
            <person name="Bu F."/>
            <person name="Rutten L."/>
            <person name="Van Zeijl A."/>
            <person name="Liu W."/>
            <person name="Santuari L."/>
            <person name="Cao Q."/>
            <person name="Sharma T."/>
            <person name="Shen D."/>
            <person name="Roswanjaya Y."/>
            <person name="Wardhani T."/>
            <person name="Kalhor M.S."/>
            <person name="Jansen J."/>
            <person name="Van den Hoogen J."/>
            <person name="Gungor B."/>
            <person name="Hartog M."/>
            <person name="Hontelez J."/>
            <person name="Verver J."/>
            <person name="Yang W.-C."/>
            <person name="Schijlen E."/>
            <person name="Repin R."/>
            <person name="Schilthuizen M."/>
            <person name="Schranz E."/>
            <person name="Heidstra R."/>
            <person name="Miyata K."/>
            <person name="Fedorova E."/>
            <person name="Kohlen W."/>
            <person name="Bisseling T."/>
            <person name="Smit S."/>
            <person name="Geurts R."/>
        </authorList>
    </citation>
    <scope>NUCLEOTIDE SEQUENCE [LARGE SCALE GENOMIC DNA]</scope>
    <source>
        <strain evidence="20">cv. RG33-2</strain>
    </source>
</reference>
<dbReference type="SMART" id="SM00220">
    <property type="entry name" value="S_TKc"/>
    <property type="match status" value="1"/>
</dbReference>
<dbReference type="Proteomes" id="UP000237000">
    <property type="component" value="Unassembled WGS sequence"/>
</dbReference>
<dbReference type="PROSITE" id="PS00107">
    <property type="entry name" value="PROTEIN_KINASE_ATP"/>
    <property type="match status" value="1"/>
</dbReference>
<dbReference type="SUPFAM" id="SSF56112">
    <property type="entry name" value="Protein kinase-like (PK-like)"/>
    <property type="match status" value="1"/>
</dbReference>
<dbReference type="Gene3D" id="3.80.10.10">
    <property type="entry name" value="Ribonuclease Inhibitor"/>
    <property type="match status" value="1"/>
</dbReference>
<dbReference type="PANTHER" id="PTHR45631:SF202">
    <property type="entry name" value="SENESCENCE-INDUCED RECEPTOR-LIKE SERINE_THREONINE-PROTEIN KINASE"/>
    <property type="match status" value="1"/>
</dbReference>
<gene>
    <name evidence="19" type="ORF">TorRG33x02_312440</name>
</gene>
<evidence type="ECO:0000256" key="9">
    <source>
        <dbReference type="ARBA" id="ARBA00022741"/>
    </source>
</evidence>
<feature type="binding site" evidence="16">
    <location>
        <position position="374"/>
    </location>
    <ligand>
        <name>ATP</name>
        <dbReference type="ChEBI" id="CHEBI:30616"/>
    </ligand>
</feature>
<name>A0A2P5BQC7_TREOI</name>
<dbReference type="Pfam" id="PF00069">
    <property type="entry name" value="Pkinase"/>
    <property type="match status" value="1"/>
</dbReference>
<evidence type="ECO:0000259" key="18">
    <source>
        <dbReference type="PROSITE" id="PS50011"/>
    </source>
</evidence>
<evidence type="ECO:0000256" key="8">
    <source>
        <dbReference type="ARBA" id="ARBA00022737"/>
    </source>
</evidence>
<dbReference type="InterPro" id="IPR008271">
    <property type="entry name" value="Ser/Thr_kinase_AS"/>
</dbReference>
<comment type="subcellular location">
    <subcellularLocation>
        <location evidence="1">Membrane</location>
        <topology evidence="1">Single-pass membrane protein</topology>
    </subcellularLocation>
</comment>
<dbReference type="EC" id="2.7.11.1" evidence="2"/>
<dbReference type="SUPFAM" id="SSF52058">
    <property type="entry name" value="L domain-like"/>
    <property type="match status" value="1"/>
</dbReference>
<dbReference type="Pfam" id="PF13855">
    <property type="entry name" value="LRR_8"/>
    <property type="match status" value="1"/>
</dbReference>
<feature type="domain" description="Protein kinase" evidence="18">
    <location>
        <begin position="346"/>
        <end position="544"/>
    </location>
</feature>
<dbReference type="FunFam" id="1.10.510.10:FF:001023">
    <property type="entry name" value="Os07g0541700 protein"/>
    <property type="match status" value="1"/>
</dbReference>
<dbReference type="OrthoDB" id="2017114at2759"/>
<dbReference type="InterPro" id="IPR024788">
    <property type="entry name" value="Malectin-like_Carb-bd_dom"/>
</dbReference>
<evidence type="ECO:0000256" key="7">
    <source>
        <dbReference type="ARBA" id="ARBA00022729"/>
    </source>
</evidence>
<dbReference type="STRING" id="63057.A0A2P5BQC7"/>
<feature type="transmembrane region" description="Helical" evidence="17">
    <location>
        <begin position="292"/>
        <end position="316"/>
    </location>
</feature>
<dbReference type="InterPro" id="IPR000719">
    <property type="entry name" value="Prot_kinase_dom"/>
</dbReference>
<keyword evidence="6 17" id="KW-0812">Transmembrane</keyword>
<evidence type="ECO:0000256" key="1">
    <source>
        <dbReference type="ARBA" id="ARBA00004167"/>
    </source>
</evidence>
<dbReference type="InParanoid" id="A0A2P5BQC7"/>
<dbReference type="PROSITE" id="PS50011">
    <property type="entry name" value="PROTEIN_KINASE_DOM"/>
    <property type="match status" value="1"/>
</dbReference>
<evidence type="ECO:0000256" key="5">
    <source>
        <dbReference type="ARBA" id="ARBA00022679"/>
    </source>
</evidence>
<evidence type="ECO:0000256" key="2">
    <source>
        <dbReference type="ARBA" id="ARBA00012513"/>
    </source>
</evidence>
<dbReference type="GO" id="GO:0004674">
    <property type="term" value="F:protein serine/threonine kinase activity"/>
    <property type="evidence" value="ECO:0007669"/>
    <property type="project" value="UniProtKB-KW"/>
</dbReference>
<dbReference type="InterPro" id="IPR011009">
    <property type="entry name" value="Kinase-like_dom_sf"/>
</dbReference>
<keyword evidence="9 16" id="KW-0547">Nucleotide-binding</keyword>
<evidence type="ECO:0000256" key="6">
    <source>
        <dbReference type="ARBA" id="ARBA00022692"/>
    </source>
</evidence>
<dbReference type="Gene3D" id="1.10.510.10">
    <property type="entry name" value="Transferase(Phosphotransferase) domain 1"/>
    <property type="match status" value="1"/>
</dbReference>
<evidence type="ECO:0000256" key="15">
    <source>
        <dbReference type="ARBA" id="ARBA00048679"/>
    </source>
</evidence>
<organism evidence="19 20">
    <name type="scientific">Trema orientale</name>
    <name type="common">Charcoal tree</name>
    <name type="synonym">Celtis orientalis</name>
    <dbReference type="NCBI Taxonomy" id="63057"/>
    <lineage>
        <taxon>Eukaryota</taxon>
        <taxon>Viridiplantae</taxon>
        <taxon>Streptophyta</taxon>
        <taxon>Embryophyta</taxon>
        <taxon>Tracheophyta</taxon>
        <taxon>Spermatophyta</taxon>
        <taxon>Magnoliopsida</taxon>
        <taxon>eudicotyledons</taxon>
        <taxon>Gunneridae</taxon>
        <taxon>Pentapetalae</taxon>
        <taxon>rosids</taxon>
        <taxon>fabids</taxon>
        <taxon>Rosales</taxon>
        <taxon>Cannabaceae</taxon>
        <taxon>Trema</taxon>
    </lineage>
</organism>
<evidence type="ECO:0000313" key="19">
    <source>
        <dbReference type="EMBL" id="PON51012.1"/>
    </source>
</evidence>
<keyword evidence="20" id="KW-1185">Reference proteome</keyword>
<keyword evidence="10 19" id="KW-0418">Kinase</keyword>
<evidence type="ECO:0000256" key="4">
    <source>
        <dbReference type="ARBA" id="ARBA00022614"/>
    </source>
</evidence>
<evidence type="ECO:0000256" key="10">
    <source>
        <dbReference type="ARBA" id="ARBA00022777"/>
    </source>
</evidence>
<keyword evidence="8" id="KW-0677">Repeat</keyword>